<evidence type="ECO:0000313" key="11">
    <source>
        <dbReference type="EMBL" id="MDO6578764.1"/>
    </source>
</evidence>
<dbReference type="SUPFAM" id="SSF55874">
    <property type="entry name" value="ATPase domain of HSP90 chaperone/DNA topoisomerase II/histidine kinase"/>
    <property type="match status" value="1"/>
</dbReference>
<dbReference type="RefSeq" id="WP_303538700.1">
    <property type="nucleotide sequence ID" value="NZ_JAUOQI010000012.1"/>
</dbReference>
<dbReference type="Gene3D" id="3.30.565.10">
    <property type="entry name" value="Histidine kinase-like ATPase, C-terminal domain"/>
    <property type="match status" value="1"/>
</dbReference>
<dbReference type="InterPro" id="IPR036890">
    <property type="entry name" value="HATPase_C_sf"/>
</dbReference>
<keyword evidence="8" id="KW-0472">Membrane</keyword>
<reference evidence="11" key="1">
    <citation type="submission" date="2023-07" db="EMBL/GenBank/DDBJ databases">
        <title>Genome content predicts the carbon catabolic preferences of heterotrophic bacteria.</title>
        <authorList>
            <person name="Gralka M."/>
        </authorList>
    </citation>
    <scope>NUCLEOTIDE SEQUENCE</scope>
    <source>
        <strain evidence="11">F2M12</strain>
    </source>
</reference>
<evidence type="ECO:0000256" key="1">
    <source>
        <dbReference type="ARBA" id="ARBA00000085"/>
    </source>
</evidence>
<keyword evidence="6" id="KW-0418">Kinase</keyword>
<keyword evidence="7" id="KW-0175">Coiled coil</keyword>
<feature type="transmembrane region" description="Helical" evidence="8">
    <location>
        <begin position="16"/>
        <end position="38"/>
    </location>
</feature>
<accession>A0AAW7Z1Z1</accession>
<dbReference type="GO" id="GO:0016020">
    <property type="term" value="C:membrane"/>
    <property type="evidence" value="ECO:0007669"/>
    <property type="project" value="UniProtKB-SubCell"/>
</dbReference>
<keyword evidence="11" id="KW-0547">Nucleotide-binding</keyword>
<dbReference type="PANTHER" id="PTHR43065">
    <property type="entry name" value="SENSOR HISTIDINE KINASE"/>
    <property type="match status" value="1"/>
</dbReference>
<keyword evidence="8" id="KW-0812">Transmembrane</keyword>
<evidence type="ECO:0000256" key="3">
    <source>
        <dbReference type="ARBA" id="ARBA00012438"/>
    </source>
</evidence>
<dbReference type="Gene3D" id="6.10.340.10">
    <property type="match status" value="1"/>
</dbReference>
<name>A0AAW7Z1Z1_9ALTE</name>
<keyword evidence="8" id="KW-1133">Transmembrane helix</keyword>
<feature type="transmembrane region" description="Helical" evidence="8">
    <location>
        <begin position="163"/>
        <end position="185"/>
    </location>
</feature>
<dbReference type="GO" id="GO:0000155">
    <property type="term" value="F:phosphorelay sensor kinase activity"/>
    <property type="evidence" value="ECO:0007669"/>
    <property type="project" value="InterPro"/>
</dbReference>
<dbReference type="Pfam" id="PF00672">
    <property type="entry name" value="HAMP"/>
    <property type="match status" value="1"/>
</dbReference>
<dbReference type="SUPFAM" id="SSF47384">
    <property type="entry name" value="Homodimeric domain of signal transducing histidine kinase"/>
    <property type="match status" value="1"/>
</dbReference>
<evidence type="ECO:0000259" key="10">
    <source>
        <dbReference type="PROSITE" id="PS50885"/>
    </source>
</evidence>
<dbReference type="PANTHER" id="PTHR43065:SF50">
    <property type="entry name" value="HISTIDINE KINASE"/>
    <property type="match status" value="1"/>
</dbReference>
<evidence type="ECO:0000313" key="12">
    <source>
        <dbReference type="Proteomes" id="UP001170717"/>
    </source>
</evidence>
<evidence type="ECO:0000259" key="9">
    <source>
        <dbReference type="PROSITE" id="PS50109"/>
    </source>
</evidence>
<dbReference type="Proteomes" id="UP001170717">
    <property type="component" value="Unassembled WGS sequence"/>
</dbReference>
<protein>
    <recommendedName>
        <fullName evidence="3">histidine kinase</fullName>
        <ecNumber evidence="3">2.7.13.3</ecNumber>
    </recommendedName>
</protein>
<dbReference type="InterPro" id="IPR003660">
    <property type="entry name" value="HAMP_dom"/>
</dbReference>
<dbReference type="InterPro" id="IPR003661">
    <property type="entry name" value="HisK_dim/P_dom"/>
</dbReference>
<dbReference type="PROSITE" id="PS50885">
    <property type="entry name" value="HAMP"/>
    <property type="match status" value="1"/>
</dbReference>
<dbReference type="Pfam" id="PF02518">
    <property type="entry name" value="HATPase_c"/>
    <property type="match status" value="1"/>
</dbReference>
<dbReference type="PRINTS" id="PR00344">
    <property type="entry name" value="BCTRLSENSOR"/>
</dbReference>
<evidence type="ECO:0000256" key="4">
    <source>
        <dbReference type="ARBA" id="ARBA00022553"/>
    </source>
</evidence>
<dbReference type="CDD" id="cd00082">
    <property type="entry name" value="HisKA"/>
    <property type="match status" value="1"/>
</dbReference>
<evidence type="ECO:0000256" key="6">
    <source>
        <dbReference type="ARBA" id="ARBA00022777"/>
    </source>
</evidence>
<evidence type="ECO:0000256" key="5">
    <source>
        <dbReference type="ARBA" id="ARBA00022679"/>
    </source>
</evidence>
<comment type="caution">
    <text evidence="11">The sequence shown here is derived from an EMBL/GenBank/DDBJ whole genome shotgun (WGS) entry which is preliminary data.</text>
</comment>
<proteinExistence type="predicted"/>
<dbReference type="InterPro" id="IPR003594">
    <property type="entry name" value="HATPase_dom"/>
</dbReference>
<evidence type="ECO:0000256" key="7">
    <source>
        <dbReference type="SAM" id="Coils"/>
    </source>
</evidence>
<keyword evidence="4" id="KW-0597">Phosphoprotein</keyword>
<sequence>MKRDASLTLSLRTKTIVGVALIAAILFLILITTVFKLLNDLVDTSVETSAQTTTTLFVSTAKNAFLSYDLASLEADASEMLSNPNISYVRVLDNNNNVYVEKGEHSVLNRPFKQDRDVMSAVDGIYDTSADIKVGETLYGRVEIGLEVDSINKSVKRVRTWTLTLASIELALIALCSFLLGSYLMSQLKQLRAGARHLGAAVKDKNYQDISVKVRGKDELSELADAFNQLVELLKDENIHRERVEDELKELNSLLEVKVRERTSLLNQKNFQLEEANKDLKEAQVQLLQAEKMASVGQLAAGVAHEINNPIGFVNSNMHTLSEYVLTYQMIFQQLNDVLSKDTATQQDEAIKQLRNIIQQQDMEFINSDISELITDSKDGLIRVAEIVKGLKLFSRVDSDEMQSYNLNDCVRTTLAMVNNQLKYICSVETHLGSIPHIMMNMGKISQVVTNLLINAGQAIESTGIHGTITITTREVDGNIELTVQDTGCGIKSSHLDKLFNPFFTTKPEGQGTGLGLSISFGIAQEHGGTLHASSNDGEGSCFTLSLPIHNPLDDNAEDSFQDDSL</sequence>
<comment type="subcellular location">
    <subcellularLocation>
        <location evidence="2">Membrane</location>
    </subcellularLocation>
</comment>
<dbReference type="CDD" id="cd06225">
    <property type="entry name" value="HAMP"/>
    <property type="match status" value="1"/>
</dbReference>
<dbReference type="Gene3D" id="1.10.287.130">
    <property type="match status" value="1"/>
</dbReference>
<comment type="catalytic activity">
    <reaction evidence="1">
        <text>ATP + protein L-histidine = ADP + protein N-phospho-L-histidine.</text>
        <dbReference type="EC" id="2.7.13.3"/>
    </reaction>
</comment>
<evidence type="ECO:0000256" key="8">
    <source>
        <dbReference type="SAM" id="Phobius"/>
    </source>
</evidence>
<feature type="domain" description="Histidine kinase" evidence="9">
    <location>
        <begin position="302"/>
        <end position="551"/>
    </location>
</feature>
<organism evidence="11 12">
    <name type="scientific">Alteromonas stellipolaris</name>
    <dbReference type="NCBI Taxonomy" id="233316"/>
    <lineage>
        <taxon>Bacteria</taxon>
        <taxon>Pseudomonadati</taxon>
        <taxon>Pseudomonadota</taxon>
        <taxon>Gammaproteobacteria</taxon>
        <taxon>Alteromonadales</taxon>
        <taxon>Alteromonadaceae</taxon>
        <taxon>Alteromonas/Salinimonas group</taxon>
        <taxon>Alteromonas</taxon>
    </lineage>
</organism>
<evidence type="ECO:0000256" key="2">
    <source>
        <dbReference type="ARBA" id="ARBA00004370"/>
    </source>
</evidence>
<keyword evidence="5" id="KW-0808">Transferase</keyword>
<dbReference type="InterPro" id="IPR005467">
    <property type="entry name" value="His_kinase_dom"/>
</dbReference>
<dbReference type="AlphaFoldDB" id="A0AAW7Z1Z1"/>
<dbReference type="EC" id="2.7.13.3" evidence="3"/>
<feature type="domain" description="HAMP" evidence="10">
    <location>
        <begin position="182"/>
        <end position="239"/>
    </location>
</feature>
<dbReference type="GO" id="GO:0005524">
    <property type="term" value="F:ATP binding"/>
    <property type="evidence" value="ECO:0007669"/>
    <property type="project" value="UniProtKB-KW"/>
</dbReference>
<gene>
    <name evidence="11" type="ORF">Q4527_15270</name>
</gene>
<keyword evidence="11" id="KW-0067">ATP-binding</keyword>
<dbReference type="SMART" id="SM00387">
    <property type="entry name" value="HATPase_c"/>
    <property type="match status" value="1"/>
</dbReference>
<dbReference type="InterPro" id="IPR036097">
    <property type="entry name" value="HisK_dim/P_sf"/>
</dbReference>
<dbReference type="PROSITE" id="PS50109">
    <property type="entry name" value="HIS_KIN"/>
    <property type="match status" value="1"/>
</dbReference>
<feature type="coiled-coil region" evidence="7">
    <location>
        <begin position="217"/>
        <end position="293"/>
    </location>
</feature>
<dbReference type="InterPro" id="IPR004358">
    <property type="entry name" value="Sig_transdc_His_kin-like_C"/>
</dbReference>
<dbReference type="EMBL" id="JAUOQI010000012">
    <property type="protein sequence ID" value="MDO6578764.1"/>
    <property type="molecule type" value="Genomic_DNA"/>
</dbReference>